<feature type="region of interest" description="Disordered" evidence="4">
    <location>
        <begin position="341"/>
        <end position="362"/>
    </location>
</feature>
<dbReference type="PANTHER" id="PTHR24348">
    <property type="entry name" value="SERINE/THREONINE-PROTEIN KINASE UNC-51-RELATED"/>
    <property type="match status" value="1"/>
</dbReference>
<dbReference type="GO" id="GO:0005737">
    <property type="term" value="C:cytoplasm"/>
    <property type="evidence" value="ECO:0007669"/>
    <property type="project" value="TreeGrafter"/>
</dbReference>
<evidence type="ECO:0000259" key="5">
    <source>
        <dbReference type="PROSITE" id="PS50011"/>
    </source>
</evidence>
<dbReference type="PROSITE" id="PS00108">
    <property type="entry name" value="PROTEIN_KINASE_ST"/>
    <property type="match status" value="1"/>
</dbReference>
<feature type="region of interest" description="Disordered" evidence="4">
    <location>
        <begin position="458"/>
        <end position="577"/>
    </location>
</feature>
<gene>
    <name evidence="6" type="ORF">EW146_g2746</name>
</gene>
<proteinExistence type="predicted"/>
<dbReference type="GO" id="GO:0004674">
    <property type="term" value="F:protein serine/threonine kinase activity"/>
    <property type="evidence" value="ECO:0007669"/>
    <property type="project" value="InterPro"/>
</dbReference>
<evidence type="ECO:0000256" key="3">
    <source>
        <dbReference type="PROSITE-ProRule" id="PRU10141"/>
    </source>
</evidence>
<feature type="compositionally biased region" description="Basic and acidic residues" evidence="4">
    <location>
        <begin position="509"/>
        <end position="526"/>
    </location>
</feature>
<dbReference type="Gene3D" id="1.10.510.10">
    <property type="entry name" value="Transferase(Phosphotransferase) domain 1"/>
    <property type="match status" value="1"/>
</dbReference>
<feature type="domain" description="Protein kinase" evidence="5">
    <location>
        <begin position="25"/>
        <end position="294"/>
    </location>
</feature>
<comment type="caution">
    <text evidence="6">The sequence shown here is derived from an EMBL/GenBank/DDBJ whole genome shotgun (WGS) entry which is preliminary data.</text>
</comment>
<dbReference type="SMART" id="SM00220">
    <property type="entry name" value="S_TKc"/>
    <property type="match status" value="1"/>
</dbReference>
<dbReference type="InterPro" id="IPR000719">
    <property type="entry name" value="Prot_kinase_dom"/>
</dbReference>
<feature type="compositionally biased region" description="Polar residues" evidence="4">
    <location>
        <begin position="528"/>
        <end position="538"/>
    </location>
</feature>
<feature type="compositionally biased region" description="Basic and acidic residues" evidence="4">
    <location>
        <begin position="341"/>
        <end position="352"/>
    </location>
</feature>
<dbReference type="Pfam" id="PF00069">
    <property type="entry name" value="Pkinase"/>
    <property type="match status" value="1"/>
</dbReference>
<dbReference type="InterPro" id="IPR011009">
    <property type="entry name" value="Kinase-like_dom_sf"/>
</dbReference>
<evidence type="ECO:0000313" key="6">
    <source>
        <dbReference type="EMBL" id="THH18203.1"/>
    </source>
</evidence>
<feature type="region of interest" description="Disordered" evidence="4">
    <location>
        <begin position="887"/>
        <end position="928"/>
    </location>
</feature>
<keyword evidence="7" id="KW-1185">Reference proteome</keyword>
<dbReference type="EMBL" id="SGPL01000083">
    <property type="protein sequence ID" value="THH18203.1"/>
    <property type="molecule type" value="Genomic_DNA"/>
</dbReference>
<dbReference type="AlphaFoldDB" id="A0A4V3XFP3"/>
<protein>
    <recommendedName>
        <fullName evidence="5">Protein kinase domain-containing protein</fullName>
    </recommendedName>
</protein>
<dbReference type="Proteomes" id="UP000310158">
    <property type="component" value="Unassembled WGS sequence"/>
</dbReference>
<name>A0A4V3XFP3_9AGAM</name>
<sequence length="1122" mass="123882">MLSPRPPQEATDIFSLSDQVLADRLQFIEEIGFGNWGSVWLCRPKSARTKEPEEDIQVAVKLVHRSKTATTAARVRSLWNEMKIVRSFKNDPHPSIVPFHSFIITPSYALITMDYLPELIPVEVPEVKAREWFRSLLSGVQFLHKRGVVHNDIKPANILISHDHVPVLVDFGFAEKYDVKSSKAFHSNLTYGTPEYLSPERARGLPHDTRKSDVWSLGITFFEVLVGRTPFEFAEGEQFSTKEDLEKYWGRTLRGKWVGTWKMSKSAERLLRRMIQPNADLRCMATDVMADSYWTEYKDAVVSSHRKSASVSYVASPLSLVVGKDSAKLIDIISPWSTRRLSKDQREKERKTKGGKVAMSAGKENASLAVPKTRKDNDAALAPARAGHTRSRSQPRVQAVEGDNLSFAMPYSSIFDARGANVVVVIFFAVAIAQTKKRVGVASINILAPIRGSPPVTPNVRKDKAAPASALGKENATSAAAIGARKHSIPRKPVPPVNSRDFAPKAPPKSRDVVRKAGRVLADRTAHVMNTNDASKSGNADAKKAVKDEQGNSPAIEEGKSQAEEGKSMGSVHDRMREWERERERLRDIVRMKEDRGDRKKVTEESGTERGTPERAERVDERRAHSEDILRDDIVRNAVHVSRTPSGSVSSTPMSPDMNFSFQDSFPRSVSANESGLSLFKQSLKISIGRGPISMILISDSQPVLPAGKTVQMYKSSTLGCFNRRSTQTPSTTAEDVSREQSWDDDELIQQADSTLPVVRQAVRNERAGVDSRADRMTIWIQNVEKVVEDARQNFASSNVTQLPPLPIAPPVPRSASRNKTGRAARLPRKVLAASQIFQQDVDQSLVNDYRMSTTSTSTSPVANVTLCFPDHTLQALPSEELSQVLGVGQSPPRVRRATVTGRSPEKNAIIEAESPSKRKEKSKSQNDLLSRPITAIAKLQFELERLAQPSAPLPLSAVIDRSIFIADPLSVRRGVPDVPQTPSIQVYTSGPSGTDSLAAFPFNVEPYPIRASSASDADTNQTTLDPCQMSHKSDHKNLCRGCSTQHHVIRCPPPVSSDDIEKRRTVSVDELGIMQSCSVDVGGETQIQVLKDERSNTVRNVRRAIKAIVTGKTASKGSRVD</sequence>
<dbReference type="OrthoDB" id="68483at2759"/>
<keyword evidence="1 3" id="KW-0547">Nucleotide-binding</keyword>
<dbReference type="PANTHER" id="PTHR24348:SF68">
    <property type="entry name" value="SERINE_THREONINE-PROTEIN KINASE ATG1C"/>
    <property type="match status" value="1"/>
</dbReference>
<dbReference type="InterPro" id="IPR008271">
    <property type="entry name" value="Ser/Thr_kinase_AS"/>
</dbReference>
<keyword evidence="2 3" id="KW-0067">ATP-binding</keyword>
<dbReference type="GO" id="GO:0010506">
    <property type="term" value="P:regulation of autophagy"/>
    <property type="evidence" value="ECO:0007669"/>
    <property type="project" value="InterPro"/>
</dbReference>
<dbReference type="InterPro" id="IPR017441">
    <property type="entry name" value="Protein_kinase_ATP_BS"/>
</dbReference>
<dbReference type="PROSITE" id="PS50011">
    <property type="entry name" value="PROTEIN_KINASE_DOM"/>
    <property type="match status" value="1"/>
</dbReference>
<evidence type="ECO:0000256" key="1">
    <source>
        <dbReference type="ARBA" id="ARBA00022741"/>
    </source>
</evidence>
<organism evidence="6 7">
    <name type="scientific">Bondarzewia mesenterica</name>
    <dbReference type="NCBI Taxonomy" id="1095465"/>
    <lineage>
        <taxon>Eukaryota</taxon>
        <taxon>Fungi</taxon>
        <taxon>Dikarya</taxon>
        <taxon>Basidiomycota</taxon>
        <taxon>Agaricomycotina</taxon>
        <taxon>Agaricomycetes</taxon>
        <taxon>Russulales</taxon>
        <taxon>Bondarzewiaceae</taxon>
        <taxon>Bondarzewia</taxon>
    </lineage>
</organism>
<accession>A0A4V3XFP3</accession>
<feature type="compositionally biased region" description="Basic and acidic residues" evidence="4">
    <location>
        <begin position="557"/>
        <end position="577"/>
    </location>
</feature>
<dbReference type="InterPro" id="IPR045269">
    <property type="entry name" value="Atg1-like"/>
</dbReference>
<evidence type="ECO:0000256" key="2">
    <source>
        <dbReference type="ARBA" id="ARBA00022840"/>
    </source>
</evidence>
<evidence type="ECO:0000256" key="4">
    <source>
        <dbReference type="SAM" id="MobiDB-lite"/>
    </source>
</evidence>
<feature type="region of interest" description="Disordered" evidence="4">
    <location>
        <begin position="595"/>
        <end position="624"/>
    </location>
</feature>
<reference evidence="6 7" key="1">
    <citation type="submission" date="2019-02" db="EMBL/GenBank/DDBJ databases">
        <title>Genome sequencing of the rare red list fungi Bondarzewia mesenterica.</title>
        <authorList>
            <person name="Buettner E."/>
            <person name="Kellner H."/>
        </authorList>
    </citation>
    <scope>NUCLEOTIDE SEQUENCE [LARGE SCALE GENOMIC DNA]</scope>
    <source>
        <strain evidence="6 7">DSM 108281</strain>
    </source>
</reference>
<dbReference type="GO" id="GO:0005524">
    <property type="term" value="F:ATP binding"/>
    <property type="evidence" value="ECO:0007669"/>
    <property type="project" value="UniProtKB-UniRule"/>
</dbReference>
<feature type="binding site" evidence="3">
    <location>
        <position position="61"/>
    </location>
    <ligand>
        <name>ATP</name>
        <dbReference type="ChEBI" id="CHEBI:30616"/>
    </ligand>
</feature>
<dbReference type="CDD" id="cd14014">
    <property type="entry name" value="STKc_PknB_like"/>
    <property type="match status" value="1"/>
</dbReference>
<dbReference type="PROSITE" id="PS00107">
    <property type="entry name" value="PROTEIN_KINASE_ATP"/>
    <property type="match status" value="1"/>
</dbReference>
<dbReference type="SUPFAM" id="SSF56112">
    <property type="entry name" value="Protein kinase-like (PK-like)"/>
    <property type="match status" value="1"/>
</dbReference>
<feature type="compositionally biased region" description="Basic and acidic residues" evidence="4">
    <location>
        <begin position="541"/>
        <end position="550"/>
    </location>
</feature>
<evidence type="ECO:0000313" key="7">
    <source>
        <dbReference type="Proteomes" id="UP000310158"/>
    </source>
</evidence>